<accession>A0AAN7H0F4</accession>
<comment type="caution">
    <text evidence="2">The sequence shown here is derived from an EMBL/GenBank/DDBJ whole genome shotgun (WGS) entry which is preliminary data.</text>
</comment>
<feature type="region of interest" description="Disordered" evidence="1">
    <location>
        <begin position="193"/>
        <end position="215"/>
    </location>
</feature>
<keyword evidence="3" id="KW-1185">Reference proteome</keyword>
<feature type="compositionally biased region" description="Polar residues" evidence="1">
    <location>
        <begin position="129"/>
        <end position="142"/>
    </location>
</feature>
<dbReference type="EMBL" id="MU865379">
    <property type="protein sequence ID" value="KAK4224944.1"/>
    <property type="molecule type" value="Genomic_DNA"/>
</dbReference>
<feature type="region of interest" description="Disordered" evidence="1">
    <location>
        <begin position="1"/>
        <end position="142"/>
    </location>
</feature>
<protein>
    <submittedName>
        <fullName evidence="2">Uncharacterized protein</fullName>
    </submittedName>
</protein>
<name>A0AAN7H0F4_9PEZI</name>
<gene>
    <name evidence="2" type="ORF">QBC38DRAFT_282651</name>
</gene>
<evidence type="ECO:0000313" key="2">
    <source>
        <dbReference type="EMBL" id="KAK4224944.1"/>
    </source>
</evidence>
<evidence type="ECO:0000256" key="1">
    <source>
        <dbReference type="SAM" id="MobiDB-lite"/>
    </source>
</evidence>
<sequence>MSPTNNTGEGHPVAHRRGPGRPKGSVSKTDRQSSHKHRETLNSLVHGGKKPIDTEVPQPPPVARAHGAPKRRGRPPKAAQATEPSAHVDKQDEDVESSEPDMSRALKPVSKKRKVTHATNSGDVRFESASKNGNDANTTLSPQSVFAPDDCVSAEVPKITPTKTALQVPSGVTKSTQATLTILNQDALQPATGSSIRLEQQGPSPTEVSSGTSSQTAALKKYFGTWATHREATKKEKAQQQATLRYALEIMDEMNGEEQLLSLDTIAKDWKPIPQLNAFRDFTNGEATETINTAGVRLDYLIANHGWVETVSLLHIAEGATEKEKEDGILTGMISWDNSAGIMRFAKDNELLIPYWEKAKKFIPSTQQDESREALEAGEKRAVLTIQTEGPNKTPMTSSSETKERLYFVFAGYIITEITIDRAEIEKVPYIVHGHLDPIGDKMMEGRIAGSKVRFKKADHLKFNLEKPCEWQHPAI</sequence>
<reference evidence="2" key="2">
    <citation type="submission" date="2023-05" db="EMBL/GenBank/DDBJ databases">
        <authorList>
            <consortium name="Lawrence Berkeley National Laboratory"/>
            <person name="Steindorff A."/>
            <person name="Hensen N."/>
            <person name="Bonometti L."/>
            <person name="Westerberg I."/>
            <person name="Brannstrom I.O."/>
            <person name="Guillou S."/>
            <person name="Cros-Aarteil S."/>
            <person name="Calhoun S."/>
            <person name="Haridas S."/>
            <person name="Kuo A."/>
            <person name="Mondo S."/>
            <person name="Pangilinan J."/>
            <person name="Riley R."/>
            <person name="Labutti K."/>
            <person name="Andreopoulos B."/>
            <person name="Lipzen A."/>
            <person name="Chen C."/>
            <person name="Yanf M."/>
            <person name="Daum C."/>
            <person name="Ng V."/>
            <person name="Clum A."/>
            <person name="Ohm R."/>
            <person name="Martin F."/>
            <person name="Silar P."/>
            <person name="Natvig D."/>
            <person name="Lalanne C."/>
            <person name="Gautier V."/>
            <person name="Ament-Velasquez S.L."/>
            <person name="Kruys A."/>
            <person name="Hutchinson M.I."/>
            <person name="Powell A.J."/>
            <person name="Barry K."/>
            <person name="Miller A.N."/>
            <person name="Grigoriev I.V."/>
            <person name="Debuchy R."/>
            <person name="Gladieux P."/>
            <person name="Thoren M.H."/>
            <person name="Johannesson H."/>
        </authorList>
    </citation>
    <scope>NUCLEOTIDE SEQUENCE</scope>
    <source>
        <strain evidence="2">CBS 990.96</strain>
    </source>
</reference>
<proteinExistence type="predicted"/>
<dbReference type="Proteomes" id="UP001301958">
    <property type="component" value="Unassembled WGS sequence"/>
</dbReference>
<dbReference type="AlphaFoldDB" id="A0AAN7H0F4"/>
<organism evidence="2 3">
    <name type="scientific">Podospora fimiseda</name>
    <dbReference type="NCBI Taxonomy" id="252190"/>
    <lineage>
        <taxon>Eukaryota</taxon>
        <taxon>Fungi</taxon>
        <taxon>Dikarya</taxon>
        <taxon>Ascomycota</taxon>
        <taxon>Pezizomycotina</taxon>
        <taxon>Sordariomycetes</taxon>
        <taxon>Sordariomycetidae</taxon>
        <taxon>Sordariales</taxon>
        <taxon>Podosporaceae</taxon>
        <taxon>Podospora</taxon>
    </lineage>
</organism>
<reference evidence="2" key="1">
    <citation type="journal article" date="2023" name="Mol. Phylogenet. Evol.">
        <title>Genome-scale phylogeny and comparative genomics of the fungal order Sordariales.</title>
        <authorList>
            <person name="Hensen N."/>
            <person name="Bonometti L."/>
            <person name="Westerberg I."/>
            <person name="Brannstrom I.O."/>
            <person name="Guillou S."/>
            <person name="Cros-Aarteil S."/>
            <person name="Calhoun S."/>
            <person name="Haridas S."/>
            <person name="Kuo A."/>
            <person name="Mondo S."/>
            <person name="Pangilinan J."/>
            <person name="Riley R."/>
            <person name="LaButti K."/>
            <person name="Andreopoulos B."/>
            <person name="Lipzen A."/>
            <person name="Chen C."/>
            <person name="Yan M."/>
            <person name="Daum C."/>
            <person name="Ng V."/>
            <person name="Clum A."/>
            <person name="Steindorff A."/>
            <person name="Ohm R.A."/>
            <person name="Martin F."/>
            <person name="Silar P."/>
            <person name="Natvig D.O."/>
            <person name="Lalanne C."/>
            <person name="Gautier V."/>
            <person name="Ament-Velasquez S.L."/>
            <person name="Kruys A."/>
            <person name="Hutchinson M.I."/>
            <person name="Powell A.J."/>
            <person name="Barry K."/>
            <person name="Miller A.N."/>
            <person name="Grigoriev I.V."/>
            <person name="Debuchy R."/>
            <person name="Gladieux P."/>
            <person name="Hiltunen Thoren M."/>
            <person name="Johannesson H."/>
        </authorList>
    </citation>
    <scope>NUCLEOTIDE SEQUENCE</scope>
    <source>
        <strain evidence="2">CBS 990.96</strain>
    </source>
</reference>
<evidence type="ECO:0000313" key="3">
    <source>
        <dbReference type="Proteomes" id="UP001301958"/>
    </source>
</evidence>